<name>A0AC61MS06_9FIRM</name>
<keyword evidence="2" id="KW-1185">Reference proteome</keyword>
<gene>
    <name evidence="1" type="primary">folP</name>
    <name evidence="1" type="ORF">JFY71_07855</name>
</gene>
<evidence type="ECO:0000313" key="2">
    <source>
        <dbReference type="Proteomes" id="UP000595814"/>
    </source>
</evidence>
<dbReference type="Proteomes" id="UP000595814">
    <property type="component" value="Chromosome"/>
</dbReference>
<dbReference type="EMBL" id="CP066744">
    <property type="protein sequence ID" value="QQK07234.1"/>
    <property type="molecule type" value="Genomic_DNA"/>
</dbReference>
<evidence type="ECO:0000313" key="1">
    <source>
        <dbReference type="EMBL" id="QQK07234.1"/>
    </source>
</evidence>
<proteinExistence type="predicted"/>
<dbReference type="EC" id="2.5.1.15" evidence="1"/>
<sequence length="279" mass="31555">MKHITLKDGRIKEFSKKMDFMGIINVTDNSFYSGSRTYNTDDAIKRAKKLIEEGATFLDIGGESTRPGSDPVDAEEEINRVCPVIKEIKKLYPEVLLSVDTYRSKTALAAIENGVDIINDISGLTFDENMVKVIAETKVPLILMHIKGKPKTMHVKPHYDNVVKEVYEFLEGQINYAYENGVEKNKIIIDLGIGFGKNAEHNIELLKNISYFDTLNLPHLLAVSRKKFIGKVLNYEDAKDRLFGTIGISVYARTKGIEIARVHDVKENLEAVRMVEEFL</sequence>
<reference evidence="1 2" key="1">
    <citation type="journal article" date="2022" name="Int. J. Syst. Evol. Microbiol.">
        <title>Miniphocaeibacter halophilus sp. nov., an ammonium-tolerant acetate-producing bacterium isolated from a biogas system.</title>
        <authorList>
            <person name="Schnurer A."/>
            <person name="Singh A."/>
            <person name="Bi S."/>
            <person name="Qiao W."/>
            <person name="Westerholm M."/>
        </authorList>
    </citation>
    <scope>NUCLEOTIDE SEQUENCE [LARGE SCALE GENOMIC DNA]</scope>
    <source>
        <strain evidence="1 2">AMB_01</strain>
    </source>
</reference>
<protein>
    <submittedName>
        <fullName evidence="1">Dihydropteroate synthase</fullName>
        <ecNumber evidence="1">2.5.1.15</ecNumber>
    </submittedName>
</protein>
<keyword evidence="1" id="KW-0808">Transferase</keyword>
<organism evidence="1 2">
    <name type="scientific">Miniphocaeibacter halophilus</name>
    <dbReference type="NCBI Taxonomy" id="2931922"/>
    <lineage>
        <taxon>Bacteria</taxon>
        <taxon>Bacillati</taxon>
        <taxon>Bacillota</taxon>
        <taxon>Tissierellia</taxon>
        <taxon>Tissierellales</taxon>
        <taxon>Peptoniphilaceae</taxon>
        <taxon>Miniphocaeibacter</taxon>
    </lineage>
</organism>
<accession>A0AC61MS06</accession>